<organism evidence="3 4">
    <name type="scientific">Achlya hypogyna</name>
    <name type="common">Oomycete</name>
    <name type="synonym">Protoachlya hypogyna</name>
    <dbReference type="NCBI Taxonomy" id="1202772"/>
    <lineage>
        <taxon>Eukaryota</taxon>
        <taxon>Sar</taxon>
        <taxon>Stramenopiles</taxon>
        <taxon>Oomycota</taxon>
        <taxon>Saprolegniomycetes</taxon>
        <taxon>Saprolegniales</taxon>
        <taxon>Achlyaceae</taxon>
        <taxon>Achlya</taxon>
    </lineage>
</organism>
<dbReference type="OrthoDB" id="1100386at2759"/>
<keyword evidence="4" id="KW-1185">Reference proteome</keyword>
<dbReference type="InterPro" id="IPR043159">
    <property type="entry name" value="Lectin_gal-bd_sf"/>
</dbReference>
<proteinExistence type="predicted"/>
<feature type="domain" description="SUEL-type lectin" evidence="2">
    <location>
        <begin position="2"/>
        <end position="89"/>
    </location>
</feature>
<feature type="compositionally biased region" description="Polar residues" evidence="1">
    <location>
        <begin position="130"/>
        <end position="149"/>
    </location>
</feature>
<dbReference type="AlphaFoldDB" id="A0A1V9Z5H0"/>
<feature type="domain" description="SUEL-type lectin" evidence="2">
    <location>
        <begin position="194"/>
        <end position="281"/>
    </location>
</feature>
<evidence type="ECO:0000313" key="3">
    <source>
        <dbReference type="EMBL" id="OQR93263.1"/>
    </source>
</evidence>
<comment type="caution">
    <text evidence="3">The sequence shown here is derived from an EMBL/GenBank/DDBJ whole genome shotgun (WGS) entry which is preliminary data.</text>
</comment>
<protein>
    <recommendedName>
        <fullName evidence="2">SUEL-type lectin domain-containing protein</fullName>
    </recommendedName>
</protein>
<name>A0A1V9Z5H0_ACHHY</name>
<feature type="domain" description="SUEL-type lectin" evidence="2">
    <location>
        <begin position="396"/>
        <end position="477"/>
    </location>
</feature>
<feature type="domain" description="SUEL-type lectin" evidence="2">
    <location>
        <begin position="300"/>
        <end position="386"/>
    </location>
</feature>
<reference evidence="3 4" key="1">
    <citation type="journal article" date="2014" name="Genome Biol. Evol.">
        <title>The secreted proteins of Achlya hypogyna and Thraustotheca clavata identify the ancestral oomycete secretome and reveal gene acquisitions by horizontal gene transfer.</title>
        <authorList>
            <person name="Misner I."/>
            <person name="Blouin N."/>
            <person name="Leonard G."/>
            <person name="Richards T.A."/>
            <person name="Lane C.E."/>
        </authorList>
    </citation>
    <scope>NUCLEOTIDE SEQUENCE [LARGE SCALE GENOMIC DNA]</scope>
    <source>
        <strain evidence="3 4">ATCC 48635</strain>
    </source>
</reference>
<dbReference type="Proteomes" id="UP000243579">
    <property type="component" value="Unassembled WGS sequence"/>
</dbReference>
<dbReference type="InterPro" id="IPR000922">
    <property type="entry name" value="Lectin_gal-bd_dom"/>
</dbReference>
<feature type="region of interest" description="Disordered" evidence="1">
    <location>
        <begin position="92"/>
        <end position="185"/>
    </location>
</feature>
<dbReference type="Pfam" id="PF02140">
    <property type="entry name" value="SUEL_Lectin"/>
    <property type="match status" value="4"/>
</dbReference>
<feature type="compositionally biased region" description="Polar residues" evidence="1">
    <location>
        <begin position="92"/>
        <end position="108"/>
    </location>
</feature>
<dbReference type="CDD" id="cd22842">
    <property type="entry name" value="Gal_Rha_Lectin_BGal"/>
    <property type="match status" value="4"/>
</dbReference>
<dbReference type="GO" id="GO:0030246">
    <property type="term" value="F:carbohydrate binding"/>
    <property type="evidence" value="ECO:0007669"/>
    <property type="project" value="InterPro"/>
</dbReference>
<dbReference type="STRING" id="1202772.A0A1V9Z5H0"/>
<dbReference type="Gene3D" id="2.60.120.740">
    <property type="match status" value="4"/>
</dbReference>
<gene>
    <name evidence="3" type="ORF">ACHHYP_02742</name>
</gene>
<accession>A0A1V9Z5H0</accession>
<dbReference type="PANTHER" id="PTHR46780">
    <property type="entry name" value="PROTEIN EVA-1"/>
    <property type="match status" value="1"/>
</dbReference>
<evidence type="ECO:0000256" key="1">
    <source>
        <dbReference type="SAM" id="MobiDB-lite"/>
    </source>
</evidence>
<dbReference type="EMBL" id="JNBR01000418">
    <property type="protein sequence ID" value="OQR93263.1"/>
    <property type="molecule type" value="Genomic_DNA"/>
</dbReference>
<sequence>MVYGDEILNLQCADPSATITKVLFASYGLSTGTGLAAAIDPSCHADSSQGVVESSCLGKQSCSVTANDEVFGDPCFGEYKHLTVTAACGSKPSASVATTTPPADQNGSLGAPADDTGSSVSVDPTVAPLASQSGENVPTTTPPADQNGSLGAPADDTGSLGASQGLSGQTFSSPSSESATLSSPPEQTIVAKTVDEHQTLKLQCVSPDLVITSVLFASYGMPTGTGGAAAISQSCHAVRSKEIVESSCLGKKACLVAAENSVFGDPCFGIFKHLTVAAKCGTEVEAPTLAPGHSLVTATVDEHQTLDLVCKNPSDKIARVLFASYGMPTGTGHDATTSSCHAGSSQGIVESACIDKPSCTVTASNSVFGDPCEGTFKHLTVTAECAPTTYQTWATTDEGKTLDVSCKNGYTISSIDFASYGNPAVYSQGWCHAPSSVNIVSSLCVGQESCSVPAVNGLFTDPCVGTVKTLAAKATCAPGKAPPAITTEFIVTSCNVNKPY</sequence>
<feature type="compositionally biased region" description="Low complexity" evidence="1">
    <location>
        <begin position="158"/>
        <end position="185"/>
    </location>
</feature>
<dbReference type="PROSITE" id="PS50228">
    <property type="entry name" value="SUEL_LECTIN"/>
    <property type="match status" value="4"/>
</dbReference>
<evidence type="ECO:0000313" key="4">
    <source>
        <dbReference type="Proteomes" id="UP000243579"/>
    </source>
</evidence>
<evidence type="ECO:0000259" key="2">
    <source>
        <dbReference type="PROSITE" id="PS50228"/>
    </source>
</evidence>